<evidence type="ECO:0000313" key="2">
    <source>
        <dbReference type="EMBL" id="CAF2069468.1"/>
    </source>
</evidence>
<feature type="non-terminal residue" evidence="2">
    <location>
        <position position="1"/>
    </location>
</feature>
<dbReference type="AlphaFoldDB" id="A0A816RCG9"/>
<gene>
    <name evidence="2" type="ORF">WKI299_LOCUS13891</name>
</gene>
<proteinExistence type="predicted"/>
<accession>A0A816RCG9</accession>
<feature type="region of interest" description="Disordered" evidence="1">
    <location>
        <begin position="32"/>
        <end position="79"/>
    </location>
</feature>
<sequence>QLLHQFPHMLTPDGSLFAAAAAAHHSNFPFPLFAPLPSNPSNPAGNSSSNLLASSLVSNSPPLSARAPSTNSSSPSTSS</sequence>
<dbReference type="EMBL" id="CAJNRF010005267">
    <property type="protein sequence ID" value="CAF2069468.1"/>
    <property type="molecule type" value="Genomic_DNA"/>
</dbReference>
<comment type="caution">
    <text evidence="2">The sequence shown here is derived from an EMBL/GenBank/DDBJ whole genome shotgun (WGS) entry which is preliminary data.</text>
</comment>
<reference evidence="2" key="1">
    <citation type="submission" date="2021-02" db="EMBL/GenBank/DDBJ databases">
        <authorList>
            <person name="Nowell W R."/>
        </authorList>
    </citation>
    <scope>NUCLEOTIDE SEQUENCE</scope>
</reference>
<name>A0A816RCG9_9BILA</name>
<dbReference type="Proteomes" id="UP000663856">
    <property type="component" value="Unassembled WGS sequence"/>
</dbReference>
<feature type="compositionally biased region" description="Low complexity" evidence="1">
    <location>
        <begin position="41"/>
        <end position="79"/>
    </location>
</feature>
<evidence type="ECO:0000256" key="1">
    <source>
        <dbReference type="SAM" id="MobiDB-lite"/>
    </source>
</evidence>
<organism evidence="2 3">
    <name type="scientific">Rotaria magnacalcarata</name>
    <dbReference type="NCBI Taxonomy" id="392030"/>
    <lineage>
        <taxon>Eukaryota</taxon>
        <taxon>Metazoa</taxon>
        <taxon>Spiralia</taxon>
        <taxon>Gnathifera</taxon>
        <taxon>Rotifera</taxon>
        <taxon>Eurotatoria</taxon>
        <taxon>Bdelloidea</taxon>
        <taxon>Philodinida</taxon>
        <taxon>Philodinidae</taxon>
        <taxon>Rotaria</taxon>
    </lineage>
</organism>
<protein>
    <submittedName>
        <fullName evidence="2">Uncharacterized protein</fullName>
    </submittedName>
</protein>
<evidence type="ECO:0000313" key="3">
    <source>
        <dbReference type="Proteomes" id="UP000663856"/>
    </source>
</evidence>
<feature type="non-terminal residue" evidence="2">
    <location>
        <position position="79"/>
    </location>
</feature>